<dbReference type="GO" id="GO:0005484">
    <property type="term" value="F:SNAP receptor activity"/>
    <property type="evidence" value="ECO:0007669"/>
    <property type="project" value="TreeGrafter"/>
</dbReference>
<feature type="region of interest" description="Disordered" evidence="10">
    <location>
        <begin position="42"/>
        <end position="64"/>
    </location>
</feature>
<evidence type="ECO:0000256" key="5">
    <source>
        <dbReference type="ARBA" id="ARBA00022824"/>
    </source>
</evidence>
<comment type="caution">
    <text evidence="12">The sequence shown here is derived from an EMBL/GenBank/DDBJ whole genome shotgun (WGS) entry which is preliminary data.</text>
</comment>
<sequence length="370" mass="40495">MARLTQGPITPRRSASNADSLTDLTRLLDRLQQSILHADAERERRLRTSEHERNKAGIRPNHTSLPQNLEYARTLLTKLEQDALAIKVHSKRMEVQADLNQKRDTFEQLTERLRELDDMSIDSDEDDSDEGEDLLGNVIPTPSQSSDSRSAEHIRDELGDVQRDEGEEWYEGDSTILPESKKTEPEPIYTGLPSQPIGPTVVASPAQPQATGTTTLPTLRPRGGATATQQAPVTDTATTTSALRSQLLGTAAASSTTTATTTATAEAILDHQRAEQDKLTESMVSMAKALKASTNAFSSALQEDQDVLKGAGKGLDRSERGLDGVAGRMGNLRRLTEGKGWWGRMLLYAWIAGLAVFALLLVFVLPKLRF</sequence>
<keyword evidence="5" id="KW-0256">Endoplasmic reticulum</keyword>
<keyword evidence="6" id="KW-0931">ER-Golgi transport</keyword>
<proteinExistence type="inferred from homology"/>
<dbReference type="STRING" id="37992.A0A4Z0YZY8"/>
<reference evidence="12 13" key="1">
    <citation type="submission" date="2019-03" db="EMBL/GenBank/DDBJ databases">
        <title>Draft genome sequence of Xylaria hypoxylon DSM 108379, a ubiquitous saprotrophic-parasitic fungi on hardwood.</title>
        <authorList>
            <person name="Buettner E."/>
            <person name="Leonhardt S."/>
            <person name="Gebauer A.M."/>
            <person name="Liers C."/>
            <person name="Hofrichter M."/>
            <person name="Kellner H."/>
        </authorList>
    </citation>
    <scope>NUCLEOTIDE SEQUENCE [LARGE SCALE GENOMIC DNA]</scope>
    <source>
        <strain evidence="12 13">DSM 108379</strain>
    </source>
</reference>
<keyword evidence="8 11" id="KW-1133">Transmembrane helix</keyword>
<evidence type="ECO:0000256" key="2">
    <source>
        <dbReference type="ARBA" id="ARBA00007891"/>
    </source>
</evidence>
<evidence type="ECO:0000313" key="12">
    <source>
        <dbReference type="EMBL" id="TGJ82926.1"/>
    </source>
</evidence>
<dbReference type="Pfam" id="PF09753">
    <property type="entry name" value="Use1"/>
    <property type="match status" value="1"/>
</dbReference>
<keyword evidence="13" id="KW-1185">Reference proteome</keyword>
<evidence type="ECO:0000256" key="10">
    <source>
        <dbReference type="SAM" id="MobiDB-lite"/>
    </source>
</evidence>
<comment type="subcellular location">
    <subcellularLocation>
        <location evidence="1">Endoplasmic reticulum membrane</location>
        <topology evidence="1">Single-pass type IV membrane protein</topology>
    </subcellularLocation>
</comment>
<dbReference type="GO" id="GO:0006890">
    <property type="term" value="P:retrograde vesicle-mediated transport, Golgi to endoplasmic reticulum"/>
    <property type="evidence" value="ECO:0007669"/>
    <property type="project" value="TreeGrafter"/>
</dbReference>
<organism evidence="12 13">
    <name type="scientific">Xylaria hypoxylon</name>
    <dbReference type="NCBI Taxonomy" id="37992"/>
    <lineage>
        <taxon>Eukaryota</taxon>
        <taxon>Fungi</taxon>
        <taxon>Dikarya</taxon>
        <taxon>Ascomycota</taxon>
        <taxon>Pezizomycotina</taxon>
        <taxon>Sordariomycetes</taxon>
        <taxon>Xylariomycetidae</taxon>
        <taxon>Xylariales</taxon>
        <taxon>Xylariaceae</taxon>
        <taxon>Xylaria</taxon>
    </lineage>
</organism>
<dbReference type="OrthoDB" id="3231855at2759"/>
<feature type="compositionally biased region" description="Basic and acidic residues" evidence="10">
    <location>
        <begin position="149"/>
        <end position="164"/>
    </location>
</feature>
<feature type="compositionally biased region" description="Low complexity" evidence="10">
    <location>
        <begin position="205"/>
        <end position="223"/>
    </location>
</feature>
<dbReference type="GO" id="GO:0031201">
    <property type="term" value="C:SNARE complex"/>
    <property type="evidence" value="ECO:0007669"/>
    <property type="project" value="TreeGrafter"/>
</dbReference>
<evidence type="ECO:0000256" key="11">
    <source>
        <dbReference type="SAM" id="Phobius"/>
    </source>
</evidence>
<evidence type="ECO:0008006" key="14">
    <source>
        <dbReference type="Google" id="ProtNLM"/>
    </source>
</evidence>
<dbReference type="EMBL" id="SKBN01000111">
    <property type="protein sequence ID" value="TGJ82926.1"/>
    <property type="molecule type" value="Genomic_DNA"/>
</dbReference>
<evidence type="ECO:0000256" key="8">
    <source>
        <dbReference type="ARBA" id="ARBA00022989"/>
    </source>
</evidence>
<keyword evidence="3" id="KW-0813">Transport</keyword>
<evidence type="ECO:0000256" key="6">
    <source>
        <dbReference type="ARBA" id="ARBA00022892"/>
    </source>
</evidence>
<evidence type="ECO:0000256" key="3">
    <source>
        <dbReference type="ARBA" id="ARBA00022448"/>
    </source>
</evidence>
<gene>
    <name evidence="12" type="ORF">E0Z10_g5862</name>
</gene>
<dbReference type="PANTHER" id="PTHR13050:SF7">
    <property type="entry name" value="VESICLE TRANSPORT PROTEIN USE1"/>
    <property type="match status" value="1"/>
</dbReference>
<dbReference type="Proteomes" id="UP000297716">
    <property type="component" value="Unassembled WGS sequence"/>
</dbReference>
<dbReference type="AlphaFoldDB" id="A0A4Z0YZY8"/>
<keyword evidence="9 11" id="KW-0472">Membrane</keyword>
<feature type="transmembrane region" description="Helical" evidence="11">
    <location>
        <begin position="341"/>
        <end position="365"/>
    </location>
</feature>
<evidence type="ECO:0000256" key="1">
    <source>
        <dbReference type="ARBA" id="ARBA00004163"/>
    </source>
</evidence>
<feature type="region of interest" description="Disordered" evidence="10">
    <location>
        <begin position="202"/>
        <end position="236"/>
    </location>
</feature>
<feature type="region of interest" description="Disordered" evidence="10">
    <location>
        <begin position="114"/>
        <end position="190"/>
    </location>
</feature>
<protein>
    <recommendedName>
        <fullName evidence="14">Synaptobrevin</fullName>
    </recommendedName>
</protein>
<dbReference type="InterPro" id="IPR019150">
    <property type="entry name" value="Vesicle_transport_protein_Use1"/>
</dbReference>
<dbReference type="GO" id="GO:0015031">
    <property type="term" value="P:protein transport"/>
    <property type="evidence" value="ECO:0007669"/>
    <property type="project" value="UniProtKB-KW"/>
</dbReference>
<dbReference type="CDD" id="cd15860">
    <property type="entry name" value="SNARE_USE1"/>
    <property type="match status" value="1"/>
</dbReference>
<name>A0A4Z0YZY8_9PEZI</name>
<evidence type="ECO:0000256" key="7">
    <source>
        <dbReference type="ARBA" id="ARBA00022927"/>
    </source>
</evidence>
<evidence type="ECO:0000256" key="4">
    <source>
        <dbReference type="ARBA" id="ARBA00022692"/>
    </source>
</evidence>
<comment type="similarity">
    <text evidence="2">Belongs to the USE1 family.</text>
</comment>
<evidence type="ECO:0000256" key="9">
    <source>
        <dbReference type="ARBA" id="ARBA00023136"/>
    </source>
</evidence>
<keyword evidence="7" id="KW-0653">Protein transport</keyword>
<feature type="compositionally biased region" description="Basic and acidic residues" evidence="10">
    <location>
        <begin position="42"/>
        <end position="55"/>
    </location>
</feature>
<accession>A0A4Z0YZY8</accession>
<evidence type="ECO:0000313" key="13">
    <source>
        <dbReference type="Proteomes" id="UP000297716"/>
    </source>
</evidence>
<dbReference type="GO" id="GO:0005789">
    <property type="term" value="C:endoplasmic reticulum membrane"/>
    <property type="evidence" value="ECO:0007669"/>
    <property type="project" value="UniProtKB-SubCell"/>
</dbReference>
<dbReference type="PANTHER" id="PTHR13050">
    <property type="entry name" value="USE1-LIKE PROTEIN"/>
    <property type="match status" value="1"/>
</dbReference>
<keyword evidence="4 11" id="KW-0812">Transmembrane</keyword>
<feature type="compositionally biased region" description="Polar residues" evidence="10">
    <location>
        <begin position="226"/>
        <end position="236"/>
    </location>
</feature>
<feature type="compositionally biased region" description="Acidic residues" evidence="10">
    <location>
        <begin position="118"/>
        <end position="133"/>
    </location>
</feature>